<gene>
    <name evidence="2" type="ORF">N658DRAFT_528287</name>
</gene>
<proteinExistence type="predicted"/>
<comment type="caution">
    <text evidence="2">The sequence shown here is derived from an EMBL/GenBank/DDBJ whole genome shotgun (WGS) entry which is preliminary data.</text>
</comment>
<reference evidence="2" key="2">
    <citation type="submission" date="2023-05" db="EMBL/GenBank/DDBJ databases">
        <authorList>
            <consortium name="Lawrence Berkeley National Laboratory"/>
            <person name="Steindorff A."/>
            <person name="Hensen N."/>
            <person name="Bonometti L."/>
            <person name="Westerberg I."/>
            <person name="Brannstrom I.O."/>
            <person name="Guillou S."/>
            <person name="Cros-Aarteil S."/>
            <person name="Calhoun S."/>
            <person name="Haridas S."/>
            <person name="Kuo A."/>
            <person name="Mondo S."/>
            <person name="Pangilinan J."/>
            <person name="Riley R."/>
            <person name="Labutti K."/>
            <person name="Andreopoulos B."/>
            <person name="Lipzen A."/>
            <person name="Chen C."/>
            <person name="Yanf M."/>
            <person name="Daum C."/>
            <person name="Ng V."/>
            <person name="Clum A."/>
            <person name="Ohm R."/>
            <person name="Martin F."/>
            <person name="Silar P."/>
            <person name="Natvig D."/>
            <person name="Lalanne C."/>
            <person name="Gautier V."/>
            <person name="Ament-Velasquez S.L."/>
            <person name="Kruys A."/>
            <person name="Hutchinson M.I."/>
            <person name="Powell A.J."/>
            <person name="Barry K."/>
            <person name="Miller A.N."/>
            <person name="Grigoriev I.V."/>
            <person name="Debuchy R."/>
            <person name="Gladieux P."/>
            <person name="Thoren M.H."/>
            <person name="Johannesson H."/>
        </authorList>
    </citation>
    <scope>NUCLEOTIDE SEQUENCE</scope>
    <source>
        <strain evidence="2">CBS 757.83</strain>
    </source>
</reference>
<dbReference type="EMBL" id="MU863869">
    <property type="protein sequence ID" value="KAK4095659.1"/>
    <property type="molecule type" value="Genomic_DNA"/>
</dbReference>
<evidence type="ECO:0000313" key="2">
    <source>
        <dbReference type="EMBL" id="KAK4095659.1"/>
    </source>
</evidence>
<keyword evidence="3" id="KW-1185">Reference proteome</keyword>
<evidence type="ECO:0000313" key="3">
    <source>
        <dbReference type="Proteomes" id="UP001305647"/>
    </source>
</evidence>
<reference evidence="2" key="1">
    <citation type="journal article" date="2023" name="Mol. Phylogenet. Evol.">
        <title>Genome-scale phylogeny and comparative genomics of the fungal order Sordariales.</title>
        <authorList>
            <person name="Hensen N."/>
            <person name="Bonometti L."/>
            <person name="Westerberg I."/>
            <person name="Brannstrom I.O."/>
            <person name="Guillou S."/>
            <person name="Cros-Aarteil S."/>
            <person name="Calhoun S."/>
            <person name="Haridas S."/>
            <person name="Kuo A."/>
            <person name="Mondo S."/>
            <person name="Pangilinan J."/>
            <person name="Riley R."/>
            <person name="LaButti K."/>
            <person name="Andreopoulos B."/>
            <person name="Lipzen A."/>
            <person name="Chen C."/>
            <person name="Yan M."/>
            <person name="Daum C."/>
            <person name="Ng V."/>
            <person name="Clum A."/>
            <person name="Steindorff A."/>
            <person name="Ohm R.A."/>
            <person name="Martin F."/>
            <person name="Silar P."/>
            <person name="Natvig D.O."/>
            <person name="Lalanne C."/>
            <person name="Gautier V."/>
            <person name="Ament-Velasquez S.L."/>
            <person name="Kruys A."/>
            <person name="Hutchinson M.I."/>
            <person name="Powell A.J."/>
            <person name="Barry K."/>
            <person name="Miller A.N."/>
            <person name="Grigoriev I.V."/>
            <person name="Debuchy R."/>
            <person name="Gladieux P."/>
            <person name="Hiltunen Thoren M."/>
            <person name="Johannesson H."/>
        </authorList>
    </citation>
    <scope>NUCLEOTIDE SEQUENCE</scope>
    <source>
        <strain evidence="2">CBS 757.83</strain>
    </source>
</reference>
<name>A0AAN6PS16_9PEZI</name>
<protein>
    <submittedName>
        <fullName evidence="2">Uncharacterized protein</fullName>
    </submittedName>
</protein>
<feature type="region of interest" description="Disordered" evidence="1">
    <location>
        <begin position="1"/>
        <end position="23"/>
    </location>
</feature>
<evidence type="ECO:0000256" key="1">
    <source>
        <dbReference type="SAM" id="MobiDB-lite"/>
    </source>
</evidence>
<dbReference type="Proteomes" id="UP001305647">
    <property type="component" value="Unassembled WGS sequence"/>
</dbReference>
<organism evidence="2 3">
    <name type="scientific">Parathielavia hyrcaniae</name>
    <dbReference type="NCBI Taxonomy" id="113614"/>
    <lineage>
        <taxon>Eukaryota</taxon>
        <taxon>Fungi</taxon>
        <taxon>Dikarya</taxon>
        <taxon>Ascomycota</taxon>
        <taxon>Pezizomycotina</taxon>
        <taxon>Sordariomycetes</taxon>
        <taxon>Sordariomycetidae</taxon>
        <taxon>Sordariales</taxon>
        <taxon>Chaetomiaceae</taxon>
        <taxon>Parathielavia</taxon>
    </lineage>
</organism>
<feature type="region of interest" description="Disordered" evidence="1">
    <location>
        <begin position="61"/>
        <end position="101"/>
    </location>
</feature>
<accession>A0AAN6PS16</accession>
<dbReference type="AlphaFoldDB" id="A0AAN6PS16"/>
<sequence>MAPQDEPIDTPIGDSREGSVPAQRYVRMRKSELLEELVARDDQIADLYQQLAAALNANVDDNIDAGDGHADTTDTQSPARRGTAEKSTKIPDPPIFYNERDRDTEEFEQWYRDIKNKLEVNGDHFRNDRARQAYVESRLGGKAKSCLSHNCN</sequence>